<dbReference type="PATRIC" id="fig|1203554.3.peg.1253"/>
<comment type="caution">
    <text evidence="3">The sequence shown here is derived from an EMBL/GenBank/DDBJ whole genome shotgun (WGS) entry which is preliminary data.</text>
</comment>
<dbReference type="PROSITE" id="PS51208">
    <property type="entry name" value="AUTOTRANSPORTER"/>
    <property type="match status" value="1"/>
</dbReference>
<reference evidence="3 4" key="1">
    <citation type="submission" date="2013-04" db="EMBL/GenBank/DDBJ databases">
        <title>The Genome Sequence of Sutterella wadsworthensis HGA0223.</title>
        <authorList>
            <consortium name="The Broad Institute Genomics Platform"/>
            <person name="Earl A."/>
            <person name="Ward D."/>
            <person name="Feldgarden M."/>
            <person name="Gevers D."/>
            <person name="Schmidt T.M."/>
            <person name="Dover J."/>
            <person name="Dai D."/>
            <person name="Walker B."/>
            <person name="Young S."/>
            <person name="Zeng Q."/>
            <person name="Gargeya S."/>
            <person name="Fitzgerald M."/>
            <person name="Haas B."/>
            <person name="Abouelleil A."/>
            <person name="Allen A.W."/>
            <person name="Alvarado L."/>
            <person name="Arachchi H.M."/>
            <person name="Berlin A.M."/>
            <person name="Chapman S.B."/>
            <person name="Gainer-Dewar J."/>
            <person name="Goldberg J."/>
            <person name="Griggs A."/>
            <person name="Gujja S."/>
            <person name="Hansen M."/>
            <person name="Howarth C."/>
            <person name="Imamovic A."/>
            <person name="Ireland A."/>
            <person name="Larimer J."/>
            <person name="McCowan C."/>
            <person name="Murphy C."/>
            <person name="Pearson M."/>
            <person name="Poon T.W."/>
            <person name="Priest M."/>
            <person name="Roberts A."/>
            <person name="Saif S."/>
            <person name="Shea T."/>
            <person name="Sisk P."/>
            <person name="Sykes S."/>
            <person name="Wortman J."/>
            <person name="Nusbaum C."/>
            <person name="Birren B."/>
        </authorList>
    </citation>
    <scope>NUCLEOTIDE SEQUENCE [LARGE SCALE GENOMIC DNA]</scope>
    <source>
        <strain evidence="3 4">HGA0223</strain>
    </source>
</reference>
<dbReference type="HOGENOM" id="CLU_014824_0_0_4"/>
<keyword evidence="1" id="KW-0732">Signal</keyword>
<sequence length="908" mass="98039">MKYGRFTALVLALNLVFDGVAFAGHNNDIEINSDRNFTNNETITSDKRTIIGSGVTITIAPDAELRLINNNTTNDQASVVETGLTGASDIAFNGGKLILRREGDGVIIRANGGTTSALTFNTESTLLNGTASRGIDADKSSPVVFADGFTLNLDRSGSTTGRDVAGLRLAQRAHLNTTFADVKLTAGDSDSSLTGIILDDGVLSANKLNIDINGRNSKSLKKFYGFNINNDRSRKEGLNFSAPIKISLQDALNTDAIALRLVGWYDYHFADSLQLAVKNTHHAYGLYVAYADAVNLNDDLTINFSGNTESYGIFNSNYNYYYGISPDDEENQNILKIKTAAIYNEGGKSTAVWTRDDSITIISESLTTNAQEALHARDQGIIEVQRDFVTTAESMISAWNNGTVIINSLGKGKVQFTGVTRFQYVGRTFGGLYLTVGSGNADENSYWNVTGLSQLSTLTIAPNASLNFLLTAEALSELTANKALITAYGTVPVILHSSASAAGASTITLSGAGLNLQAGDEIRLIESYAGVALDDEHNLLTAGTSLNELKGNLNVKHMASLSRVQESDLTKDDYDLTMKSSYLLTATIKNKRPNIDKVNDQTNALMQSSIASAAAMYAADELLIDSTMKSRQGVRQTGPFAAARAGKYDLDVAGALDTTVTSGLLGYAFNLRDSEVGAFLEMGHGTYDTRTAATTLVGETKGDGKHNYVGFGVYGNYTTPMDWLHVTGYVKGGWLRNEFSVPLAGVKVDFDRTSNYWGAHLGAYGEFQASEKFKSRTFLNYFYDGRESEMHTASGSAEVAGAKFHFASFNSHRAQLGSVFEYAYTADLRPYIALTYEYTFKADAKGRAADQYGDLALDGTDLEGSTGIVSLGWTYQNEARDFEFDAGMNGYAGKRRGISAQLQAAWKF</sequence>
<evidence type="ECO:0000256" key="1">
    <source>
        <dbReference type="SAM" id="SignalP"/>
    </source>
</evidence>
<proteinExistence type="predicted"/>
<dbReference type="SUPFAM" id="SSF103515">
    <property type="entry name" value="Autotransporter"/>
    <property type="match status" value="1"/>
</dbReference>
<evidence type="ECO:0000313" key="4">
    <source>
        <dbReference type="Proteomes" id="UP000014400"/>
    </source>
</evidence>
<gene>
    <name evidence="3" type="ORF">HMPREF1476_01205</name>
</gene>
<organism evidence="3 4">
    <name type="scientific">Sutterella wadsworthensis HGA0223</name>
    <dbReference type="NCBI Taxonomy" id="1203554"/>
    <lineage>
        <taxon>Bacteria</taxon>
        <taxon>Pseudomonadati</taxon>
        <taxon>Pseudomonadota</taxon>
        <taxon>Betaproteobacteria</taxon>
        <taxon>Burkholderiales</taxon>
        <taxon>Sutterellaceae</taxon>
        <taxon>Sutterella</taxon>
    </lineage>
</organism>
<dbReference type="InterPro" id="IPR036709">
    <property type="entry name" value="Autotransporte_beta_dom_sf"/>
</dbReference>
<feature type="signal peptide" evidence="1">
    <location>
        <begin position="1"/>
        <end position="23"/>
    </location>
</feature>
<feature type="domain" description="Autotransporter" evidence="2">
    <location>
        <begin position="632"/>
        <end position="908"/>
    </location>
</feature>
<dbReference type="eggNOG" id="COG3468">
    <property type="taxonomic scope" value="Bacteria"/>
</dbReference>
<keyword evidence="4" id="KW-1185">Reference proteome</keyword>
<evidence type="ECO:0000313" key="3">
    <source>
        <dbReference type="EMBL" id="EPD99168.1"/>
    </source>
</evidence>
<protein>
    <recommendedName>
        <fullName evidence="2">Autotransporter domain-containing protein</fullName>
    </recommendedName>
</protein>
<dbReference type="STRING" id="1203554.HMPREF1476_01205"/>
<evidence type="ECO:0000259" key="2">
    <source>
        <dbReference type="PROSITE" id="PS51208"/>
    </source>
</evidence>
<name>S3BCZ0_9BURK</name>
<dbReference type="InterPro" id="IPR005546">
    <property type="entry name" value="Autotransporte_beta"/>
</dbReference>
<dbReference type="AlphaFoldDB" id="S3BCZ0"/>
<dbReference type="EMBL" id="ATCF01000017">
    <property type="protein sequence ID" value="EPD99168.1"/>
    <property type="molecule type" value="Genomic_DNA"/>
</dbReference>
<dbReference type="Proteomes" id="UP000014400">
    <property type="component" value="Unassembled WGS sequence"/>
</dbReference>
<feature type="chain" id="PRO_5005374441" description="Autotransporter domain-containing protein" evidence="1">
    <location>
        <begin position="24"/>
        <end position="908"/>
    </location>
</feature>
<accession>S3BCZ0</accession>
<dbReference type="RefSeq" id="WP_016474464.1">
    <property type="nucleotide sequence ID" value="NZ_KE150480.1"/>
</dbReference>